<gene>
    <name evidence="1" type="ORF">C2G38_2257027</name>
</gene>
<comment type="caution">
    <text evidence="1">The sequence shown here is derived from an EMBL/GenBank/DDBJ whole genome shotgun (WGS) entry which is preliminary data.</text>
</comment>
<organism evidence="1 2">
    <name type="scientific">Gigaspora rosea</name>
    <dbReference type="NCBI Taxonomy" id="44941"/>
    <lineage>
        <taxon>Eukaryota</taxon>
        <taxon>Fungi</taxon>
        <taxon>Fungi incertae sedis</taxon>
        <taxon>Mucoromycota</taxon>
        <taxon>Glomeromycotina</taxon>
        <taxon>Glomeromycetes</taxon>
        <taxon>Diversisporales</taxon>
        <taxon>Gigasporaceae</taxon>
        <taxon>Gigaspora</taxon>
    </lineage>
</organism>
<dbReference type="EMBL" id="QKWP01007217">
    <property type="protein sequence ID" value="RIA99810.1"/>
    <property type="molecule type" value="Genomic_DNA"/>
</dbReference>
<proteinExistence type="predicted"/>
<evidence type="ECO:0000313" key="1">
    <source>
        <dbReference type="EMBL" id="RIA99810.1"/>
    </source>
</evidence>
<evidence type="ECO:0000313" key="2">
    <source>
        <dbReference type="Proteomes" id="UP000266673"/>
    </source>
</evidence>
<dbReference type="Proteomes" id="UP000266673">
    <property type="component" value="Unassembled WGS sequence"/>
</dbReference>
<reference evidence="1 2" key="1">
    <citation type="submission" date="2018-06" db="EMBL/GenBank/DDBJ databases">
        <title>Comparative genomics reveals the genomic features of Rhizophagus irregularis, R. cerebriforme, R. diaphanum and Gigaspora rosea, and their symbiotic lifestyle signature.</title>
        <authorList>
            <person name="Morin E."/>
            <person name="San Clemente H."/>
            <person name="Chen E.C.H."/>
            <person name="De La Providencia I."/>
            <person name="Hainaut M."/>
            <person name="Kuo A."/>
            <person name="Kohler A."/>
            <person name="Murat C."/>
            <person name="Tang N."/>
            <person name="Roy S."/>
            <person name="Loubradou J."/>
            <person name="Henrissat B."/>
            <person name="Grigoriev I.V."/>
            <person name="Corradi N."/>
            <person name="Roux C."/>
            <person name="Martin F.M."/>
        </authorList>
    </citation>
    <scope>NUCLEOTIDE SEQUENCE [LARGE SCALE GENOMIC DNA]</scope>
    <source>
        <strain evidence="1 2">DAOM 194757</strain>
    </source>
</reference>
<keyword evidence="2" id="KW-1185">Reference proteome</keyword>
<name>A0A397TNN5_9GLOM</name>
<dbReference type="AlphaFoldDB" id="A0A397TNN5"/>
<accession>A0A397TNN5</accession>
<sequence length="56" mass="6768">MAQMKTFLIRLVCTFDIYSNDKNDTPMYVFHTVNRPTNIYINVKTRNVAYNRMKYL</sequence>
<protein>
    <submittedName>
        <fullName evidence="1">Uncharacterized protein</fullName>
    </submittedName>
</protein>